<feature type="transmembrane region" description="Helical" evidence="5">
    <location>
        <begin position="205"/>
        <end position="226"/>
    </location>
</feature>
<feature type="transmembrane region" description="Helical" evidence="5">
    <location>
        <begin position="72"/>
        <end position="90"/>
    </location>
</feature>
<keyword evidence="3 5" id="KW-1133">Transmembrane helix</keyword>
<dbReference type="PANTHER" id="PTHR32322">
    <property type="entry name" value="INNER MEMBRANE TRANSPORTER"/>
    <property type="match status" value="1"/>
</dbReference>
<evidence type="ECO:0000256" key="3">
    <source>
        <dbReference type="ARBA" id="ARBA00022989"/>
    </source>
</evidence>
<accession>A0ABQ2WH87</accession>
<evidence type="ECO:0000256" key="2">
    <source>
        <dbReference type="ARBA" id="ARBA00022692"/>
    </source>
</evidence>
<dbReference type="Pfam" id="PF00892">
    <property type="entry name" value="EamA"/>
    <property type="match status" value="1"/>
</dbReference>
<dbReference type="InterPro" id="IPR037185">
    <property type="entry name" value="EmrE-like"/>
</dbReference>
<protein>
    <recommendedName>
        <fullName evidence="6">EamA domain-containing protein</fullName>
    </recommendedName>
</protein>
<dbReference type="InterPro" id="IPR000620">
    <property type="entry name" value="EamA_dom"/>
</dbReference>
<evidence type="ECO:0000259" key="6">
    <source>
        <dbReference type="Pfam" id="PF00892"/>
    </source>
</evidence>
<dbReference type="InterPro" id="IPR050638">
    <property type="entry name" value="AA-Vitamin_Transporters"/>
</dbReference>
<comment type="caution">
    <text evidence="7">The sequence shown here is derived from an EMBL/GenBank/DDBJ whole genome shotgun (WGS) entry which is preliminary data.</text>
</comment>
<dbReference type="Proteomes" id="UP000634667">
    <property type="component" value="Unassembled WGS sequence"/>
</dbReference>
<feature type="transmembrane region" description="Helical" evidence="5">
    <location>
        <begin position="123"/>
        <end position="141"/>
    </location>
</feature>
<feature type="domain" description="EamA" evidence="6">
    <location>
        <begin position="151"/>
        <end position="280"/>
    </location>
</feature>
<keyword evidence="4 5" id="KW-0472">Membrane</keyword>
<evidence type="ECO:0000256" key="4">
    <source>
        <dbReference type="ARBA" id="ARBA00023136"/>
    </source>
</evidence>
<gene>
    <name evidence="7" type="ORF">GCM10008111_08920</name>
</gene>
<reference evidence="8" key="1">
    <citation type="journal article" date="2019" name="Int. J. Syst. Evol. Microbiol.">
        <title>The Global Catalogue of Microorganisms (GCM) 10K type strain sequencing project: providing services to taxonomists for standard genome sequencing and annotation.</title>
        <authorList>
            <consortium name="The Broad Institute Genomics Platform"/>
            <consortium name="The Broad Institute Genome Sequencing Center for Infectious Disease"/>
            <person name="Wu L."/>
            <person name="Ma J."/>
        </authorList>
    </citation>
    <scope>NUCLEOTIDE SEQUENCE [LARGE SCALE GENOMIC DNA]</scope>
    <source>
        <strain evidence="8">KCTC 23723</strain>
    </source>
</reference>
<evidence type="ECO:0000256" key="1">
    <source>
        <dbReference type="ARBA" id="ARBA00004141"/>
    </source>
</evidence>
<feature type="transmembrane region" description="Helical" evidence="5">
    <location>
        <begin position="238"/>
        <end position="257"/>
    </location>
</feature>
<comment type="subcellular location">
    <subcellularLocation>
        <location evidence="1">Membrane</location>
        <topology evidence="1">Multi-pass membrane protein</topology>
    </subcellularLocation>
</comment>
<feature type="transmembrane region" description="Helical" evidence="5">
    <location>
        <begin position="147"/>
        <end position="167"/>
    </location>
</feature>
<dbReference type="EMBL" id="BMYR01000003">
    <property type="protein sequence ID" value="GGW55092.1"/>
    <property type="molecule type" value="Genomic_DNA"/>
</dbReference>
<name>A0ABQ2WH87_9ALTE</name>
<feature type="transmembrane region" description="Helical" evidence="5">
    <location>
        <begin position="179"/>
        <end position="199"/>
    </location>
</feature>
<proteinExistence type="predicted"/>
<organism evidence="7 8">
    <name type="scientific">Alishewanella tabrizica</name>
    <dbReference type="NCBI Taxonomy" id="671278"/>
    <lineage>
        <taxon>Bacteria</taxon>
        <taxon>Pseudomonadati</taxon>
        <taxon>Pseudomonadota</taxon>
        <taxon>Gammaproteobacteria</taxon>
        <taxon>Alteromonadales</taxon>
        <taxon>Alteromonadaceae</taxon>
        <taxon>Alishewanella</taxon>
    </lineage>
</organism>
<sequence length="287" mass="29831">MTSKLSSLHLALLTLLALLAFAGNSLLCRAALAHTSIDAASFTTVRLVSGALVLWLLARLHVAKTAASGRGNALSALALFGYAAGFSFAYTQLDTGMGALILFGAVQASMIGYGIWRGERLALWQWFGLALALVGLALLLWPGEAAASLPAALLMLAAGIAWGIYSIRGKGAGHPLQVTAGNFLLAVPLTLLLSLLWLNHARWDAMGLMYALLSGIVTSGLGYAIWYSVLPKLAASSAATLQLTVPLFAAVAGIVLLNEPVSVRLLSAAVAICAGIALVIFCKHRPV</sequence>
<feature type="transmembrane region" description="Helical" evidence="5">
    <location>
        <begin position="96"/>
        <end position="116"/>
    </location>
</feature>
<keyword evidence="8" id="KW-1185">Reference proteome</keyword>
<feature type="transmembrane region" description="Helical" evidence="5">
    <location>
        <begin position="263"/>
        <end position="282"/>
    </location>
</feature>
<evidence type="ECO:0000313" key="8">
    <source>
        <dbReference type="Proteomes" id="UP000634667"/>
    </source>
</evidence>
<evidence type="ECO:0000313" key="7">
    <source>
        <dbReference type="EMBL" id="GGW55092.1"/>
    </source>
</evidence>
<evidence type="ECO:0000256" key="5">
    <source>
        <dbReference type="SAM" id="Phobius"/>
    </source>
</evidence>
<keyword evidence="2 5" id="KW-0812">Transmembrane</keyword>
<feature type="transmembrane region" description="Helical" evidence="5">
    <location>
        <begin position="40"/>
        <end position="60"/>
    </location>
</feature>
<dbReference type="PANTHER" id="PTHR32322:SF9">
    <property type="entry name" value="AMINO-ACID METABOLITE EFFLUX PUMP-RELATED"/>
    <property type="match status" value="1"/>
</dbReference>
<dbReference type="SUPFAM" id="SSF103481">
    <property type="entry name" value="Multidrug resistance efflux transporter EmrE"/>
    <property type="match status" value="2"/>
</dbReference>
<dbReference type="RefSeq" id="WP_189481264.1">
    <property type="nucleotide sequence ID" value="NZ_BMYR01000003.1"/>
</dbReference>